<keyword evidence="3" id="KW-1185">Reference proteome</keyword>
<sequence length="208" mass="22332">MSQHRQGNVRTVPRRPPEPDVEVIREFGAAPAPRRRPSMMVPLLVGAGVAVALGVYGRNHTPTGIAVNVAGFSSPLTVKVWLGTGAAFFAVIQLLSALSMWGRLGGFSPSWAGAAHRWSGRIAFLLTVPVAVHCLYALGFDGYDTRTLLHSVLGCFFFGAFATKMLTLPKRGLAGWVLPVLGGVVFVALIGIFLTSSVWYFTTFGIQF</sequence>
<keyword evidence="1" id="KW-1133">Transmembrane helix</keyword>
<proteinExistence type="predicted"/>
<feature type="transmembrane region" description="Helical" evidence="1">
    <location>
        <begin position="148"/>
        <end position="166"/>
    </location>
</feature>
<dbReference type="EMBL" id="LMWI01000002">
    <property type="protein sequence ID" value="KUJ44952.1"/>
    <property type="molecule type" value="Genomic_DNA"/>
</dbReference>
<dbReference type="OMA" id="TSALWFF"/>
<dbReference type="AlphaFoldDB" id="A0A9X0LCC9"/>
<protein>
    <submittedName>
        <fullName evidence="2">Uncharacterized protein</fullName>
    </submittedName>
</protein>
<evidence type="ECO:0000313" key="3">
    <source>
        <dbReference type="Proteomes" id="UP000053246"/>
    </source>
</evidence>
<dbReference type="Proteomes" id="UP000053246">
    <property type="component" value="Unassembled WGS sequence"/>
</dbReference>
<feature type="transmembrane region" description="Helical" evidence="1">
    <location>
        <begin position="78"/>
        <end position="101"/>
    </location>
</feature>
<keyword evidence="1" id="KW-0472">Membrane</keyword>
<dbReference type="Pfam" id="PF20139">
    <property type="entry name" value="DUF6529"/>
    <property type="match status" value="1"/>
</dbReference>
<evidence type="ECO:0000256" key="1">
    <source>
        <dbReference type="SAM" id="Phobius"/>
    </source>
</evidence>
<keyword evidence="1" id="KW-0812">Transmembrane</keyword>
<reference evidence="2 3" key="1">
    <citation type="submission" date="2015-10" db="EMBL/GenBank/DDBJ databases">
        <authorList>
            <person name="Ju K.-S."/>
            <person name="Doroghazi J.R."/>
            <person name="Metcalf W.W."/>
        </authorList>
    </citation>
    <scope>NUCLEOTIDE SEQUENCE [LARGE SCALE GENOMIC DNA]</scope>
    <source>
        <strain evidence="2 3">NRRL B-24793</strain>
    </source>
</reference>
<feature type="transmembrane region" description="Helical" evidence="1">
    <location>
        <begin position="173"/>
        <end position="201"/>
    </location>
</feature>
<accession>A0A9X0LCC9</accession>
<evidence type="ECO:0000313" key="2">
    <source>
        <dbReference type="EMBL" id="KUJ44952.1"/>
    </source>
</evidence>
<comment type="caution">
    <text evidence="2">The sequence shown here is derived from an EMBL/GenBank/DDBJ whole genome shotgun (WGS) entry which is preliminary data.</text>
</comment>
<name>A0A9X0LCC9_9ACTN</name>
<organism evidence="2 3">
    <name type="scientific">Micromonospora maris</name>
    <dbReference type="NCBI Taxonomy" id="1003110"/>
    <lineage>
        <taxon>Bacteria</taxon>
        <taxon>Bacillati</taxon>
        <taxon>Actinomycetota</taxon>
        <taxon>Actinomycetes</taxon>
        <taxon>Micromonosporales</taxon>
        <taxon>Micromonosporaceae</taxon>
        <taxon>Micromonospora</taxon>
    </lineage>
</organism>
<gene>
    <name evidence="2" type="ORF">ADL17_17650</name>
</gene>
<dbReference type="InterPro" id="IPR045382">
    <property type="entry name" value="DUF6529"/>
</dbReference>
<feature type="transmembrane region" description="Helical" evidence="1">
    <location>
        <begin position="122"/>
        <end position="142"/>
    </location>
</feature>